<evidence type="ECO:0000313" key="1">
    <source>
        <dbReference type="EMBL" id="TDO20324.1"/>
    </source>
</evidence>
<gene>
    <name evidence="1" type="ORF">CLV32_4084</name>
</gene>
<comment type="caution">
    <text evidence="1">The sequence shown here is derived from an EMBL/GenBank/DDBJ whole genome shotgun (WGS) entry which is preliminary data.</text>
</comment>
<evidence type="ECO:0000313" key="2">
    <source>
        <dbReference type="Proteomes" id="UP000295499"/>
    </source>
</evidence>
<dbReference type="OrthoDB" id="1488663at2"/>
<protein>
    <submittedName>
        <fullName evidence="1">Uncharacterized protein</fullName>
    </submittedName>
</protein>
<accession>A0A4R6IEC5</accession>
<reference evidence="1 2" key="1">
    <citation type="submission" date="2019-03" db="EMBL/GenBank/DDBJ databases">
        <title>Genomic Encyclopedia of Archaeal and Bacterial Type Strains, Phase II (KMG-II): from individual species to whole genera.</title>
        <authorList>
            <person name="Goeker M."/>
        </authorList>
    </citation>
    <scope>NUCLEOTIDE SEQUENCE [LARGE SCALE GENOMIC DNA]</scope>
    <source>
        <strain evidence="1 2">DSM 19034</strain>
    </source>
</reference>
<name>A0A4R6IEC5_9SPHI</name>
<keyword evidence="2" id="KW-1185">Reference proteome</keyword>
<proteinExistence type="predicted"/>
<dbReference type="EMBL" id="SNWM01000005">
    <property type="protein sequence ID" value="TDO20324.1"/>
    <property type="molecule type" value="Genomic_DNA"/>
</dbReference>
<dbReference type="Proteomes" id="UP000295499">
    <property type="component" value="Unassembled WGS sequence"/>
</dbReference>
<sequence>MKYADLIQSSDVTIENLGKLLLFGIAAGAEGKSRHLMVKLEVEECASNKLNLEIPASYQRKDLSKMVFYVDLEGLDVSPTTIMEISSNWTLNSTLIIINLALNSTSRAPSLQPNVMLYGYQLDEARGRNYLSLNAEGRLPYYLILDGPEGLTIFEHEARFKLQTELKTDPVDGQRTVSGFKISNSHFRLGSKIHIRDYYYAKRFFQHNAYSSPFAFLLAKTIIKDHISNPIKRKAILGDRKSQNKSGGLTLIGYGLYSEMLISIVEKLLSDYFATKLINHDIINDEEIFEPMKMREKLNANVIIIVPISSTFSTSVKIDESIKKVNPLVSIIEPHLNVLNVFDASERDGAGLTLNEAKFGWSTFIPAERTVMINALSGGLKKQLFYLQLPSKWYDIQDCAECFSKDPKEELPLFITDKTSVTPMLIFSNPRGRTIPLQPPFTVTPKMLKYGHYLSDHNHYQFYLEKQMFFLKNKAGIKTWLYEVKKKGKTGLFARSTNISNIIIAPGNYSNAGFVHMVNEVLFDSSADVIHYEPTQDHIQNFQSFYSEVINPSEKKRKSRVFFVDDTLLAGSNFIKTNYLVKHSRDKEQGFDGCIIMLDRSSSFSQQNVVRKLTRKGEGFFAFASLHLASINDVDNTCPLCKEQLRYETLAENSFLDTVKLHFLKQASRLDIRESKIGLLPNPPERFILKVLANHYIYDWFSYERNAGGKRIEDFETFEEWKVDLINTYNIKHTNLGPFKKYVPAFFEAEALDDALLKTLTQSPLTHYKPVKQKVFKWVIDMLDSHRLQVLDATQKNRLQYKDFRRLKFLIRRAAMLNANYLISETFFKMLAVLLSKNGIPKLISDKSTEQEQLKRDRQMTEASECDFNKQTLKNFTVFFIAQVKELLLLNEAKSIQLELTLLSFQKKGSEGFKQLVRMLSEENGILFQQFIPLISGQITWNNAKREKDAIASIKEALDKESVKTNYRYNTLLDFVNIGLSTKIMELSADVDFMRYVFLHNLLGSGDTFSEERSRKTELLMASLHSLALSDRSVSGLFFLVKYKSGDGNQIYFAHNHGSHGAINEFNETSENKYLMEFLKGIPDRTKVSNITVEELARTNIRGKSAWKSLYALDEAPKFDSESGLACIPASYNRLFLLRINKRSLKEDEGQGIIGFYFNQEDDNTIRVQVLRYLLLLRPLLSLFIQKHHENYEFNDWMIAQAHKRNSMLTGHGREMLIRISQNPEYAVKYKKILSTIAMAQLYILDMKEMNMFSSYKHTKEDFIRFFDIKDDTIEKEYITDHLSKLTEEIFEMNEIENSELVIYRPGSLIFKPFKFSRQILDSILFELLVNAKKNRYIFLDDYPPGFIQDDSLEKINKISVSVSESKDGLIRFRITNTCAKCPSRTLNGINNSGGVQNGKLKKDIAGIELISTMLRSFELGRIVFKQDHVEDLLSKDLHLYNFHAILELNPN</sequence>
<dbReference type="RefSeq" id="WP_133558683.1">
    <property type="nucleotide sequence ID" value="NZ_SNWM01000005.1"/>
</dbReference>
<organism evidence="1 2">
    <name type="scientific">Pedobacter duraquae</name>
    <dbReference type="NCBI Taxonomy" id="425511"/>
    <lineage>
        <taxon>Bacteria</taxon>
        <taxon>Pseudomonadati</taxon>
        <taxon>Bacteroidota</taxon>
        <taxon>Sphingobacteriia</taxon>
        <taxon>Sphingobacteriales</taxon>
        <taxon>Sphingobacteriaceae</taxon>
        <taxon>Pedobacter</taxon>
    </lineage>
</organism>